<dbReference type="OrthoDB" id="1735038at2759"/>
<feature type="signal peptide" evidence="1">
    <location>
        <begin position="1"/>
        <end position="19"/>
    </location>
</feature>
<accession>A0A6A4IJZ3</accession>
<keyword evidence="1" id="KW-0732">Signal</keyword>
<dbReference type="Proteomes" id="UP000799118">
    <property type="component" value="Unassembled WGS sequence"/>
</dbReference>
<protein>
    <submittedName>
        <fullName evidence="2">Uncharacterized protein</fullName>
    </submittedName>
</protein>
<feature type="chain" id="PRO_5025659159" evidence="1">
    <location>
        <begin position="20"/>
        <end position="128"/>
    </location>
</feature>
<sequence length="128" mass="14083">MSSLHLCLLPWLQALQTLTNRTMAGMSALTDSSSQTDSVIHGEKRQFRQTGVDVASTLEQPIAIGDGFHCSDLITDNGLVDTTVLAVQTKALTFMKTWLAEWQAPPASPKRDVPQSRKVEINSRVFRA</sequence>
<reference evidence="2" key="1">
    <citation type="journal article" date="2019" name="Environ. Microbiol.">
        <title>Fungal ecological strategies reflected in gene transcription - a case study of two litter decomposers.</title>
        <authorList>
            <person name="Barbi F."/>
            <person name="Kohler A."/>
            <person name="Barry K."/>
            <person name="Baskaran P."/>
            <person name="Daum C."/>
            <person name="Fauchery L."/>
            <person name="Ihrmark K."/>
            <person name="Kuo A."/>
            <person name="LaButti K."/>
            <person name="Lipzen A."/>
            <person name="Morin E."/>
            <person name="Grigoriev I.V."/>
            <person name="Henrissat B."/>
            <person name="Lindahl B."/>
            <person name="Martin F."/>
        </authorList>
    </citation>
    <scope>NUCLEOTIDE SEQUENCE</scope>
    <source>
        <strain evidence="2">JB14</strain>
    </source>
</reference>
<proteinExistence type="predicted"/>
<gene>
    <name evidence="2" type="ORF">BT96DRAFT_984242</name>
</gene>
<dbReference type="EMBL" id="ML769386">
    <property type="protein sequence ID" value="KAE9409903.1"/>
    <property type="molecule type" value="Genomic_DNA"/>
</dbReference>
<organism evidence="2 3">
    <name type="scientific">Gymnopus androsaceus JB14</name>
    <dbReference type="NCBI Taxonomy" id="1447944"/>
    <lineage>
        <taxon>Eukaryota</taxon>
        <taxon>Fungi</taxon>
        <taxon>Dikarya</taxon>
        <taxon>Basidiomycota</taxon>
        <taxon>Agaricomycotina</taxon>
        <taxon>Agaricomycetes</taxon>
        <taxon>Agaricomycetidae</taxon>
        <taxon>Agaricales</taxon>
        <taxon>Marasmiineae</taxon>
        <taxon>Omphalotaceae</taxon>
        <taxon>Gymnopus</taxon>
    </lineage>
</organism>
<dbReference type="AlphaFoldDB" id="A0A6A4IJZ3"/>
<name>A0A6A4IJZ3_9AGAR</name>
<evidence type="ECO:0000313" key="3">
    <source>
        <dbReference type="Proteomes" id="UP000799118"/>
    </source>
</evidence>
<evidence type="ECO:0000256" key="1">
    <source>
        <dbReference type="SAM" id="SignalP"/>
    </source>
</evidence>
<keyword evidence="3" id="KW-1185">Reference proteome</keyword>
<evidence type="ECO:0000313" key="2">
    <source>
        <dbReference type="EMBL" id="KAE9409903.1"/>
    </source>
</evidence>